<dbReference type="InterPro" id="IPR006059">
    <property type="entry name" value="SBP"/>
</dbReference>
<name>A0ABS7P084_9NOCA</name>
<keyword evidence="1" id="KW-0732">Signal</keyword>
<keyword evidence="4" id="KW-1185">Reference proteome</keyword>
<organism evidence="3 4">
    <name type="scientific">Rhodococcoides corynebacterioides</name>
    <dbReference type="NCBI Taxonomy" id="53972"/>
    <lineage>
        <taxon>Bacteria</taxon>
        <taxon>Bacillati</taxon>
        <taxon>Actinomycetota</taxon>
        <taxon>Actinomycetes</taxon>
        <taxon>Mycobacteriales</taxon>
        <taxon>Nocardiaceae</taxon>
        <taxon>Rhodococcoides</taxon>
    </lineage>
</organism>
<proteinExistence type="predicted"/>
<protein>
    <submittedName>
        <fullName evidence="3">Extracellular solute-binding protein</fullName>
    </submittedName>
</protein>
<evidence type="ECO:0000256" key="1">
    <source>
        <dbReference type="ARBA" id="ARBA00022729"/>
    </source>
</evidence>
<dbReference type="PANTHER" id="PTHR30006">
    <property type="entry name" value="THIAMINE-BINDING PERIPLASMIC PROTEIN-RELATED"/>
    <property type="match status" value="1"/>
</dbReference>
<reference evidence="3 4" key="1">
    <citation type="submission" date="2020-06" db="EMBL/GenBank/DDBJ databases">
        <title>Taxonomy, biology and ecology of Rhodococcus bacteria occurring in California pistachio and other woody hosts as revealed by genome sequence analyses.</title>
        <authorList>
            <person name="Gai Y."/>
            <person name="Riely B."/>
        </authorList>
    </citation>
    <scope>NUCLEOTIDE SEQUENCE [LARGE SCALE GENOMIC DNA]</scope>
    <source>
        <strain evidence="3 4">BP-281</strain>
    </source>
</reference>
<dbReference type="EMBL" id="JABUBU010000001">
    <property type="protein sequence ID" value="MBY6365823.1"/>
    <property type="molecule type" value="Genomic_DNA"/>
</dbReference>
<gene>
    <name evidence="3" type="ORF">HQ603_03535</name>
</gene>
<evidence type="ECO:0000256" key="2">
    <source>
        <dbReference type="SAM" id="MobiDB-lite"/>
    </source>
</evidence>
<dbReference type="Gene3D" id="3.40.190.10">
    <property type="entry name" value="Periplasmic binding protein-like II"/>
    <property type="match status" value="2"/>
</dbReference>
<evidence type="ECO:0000313" key="3">
    <source>
        <dbReference type="EMBL" id="MBY6365823.1"/>
    </source>
</evidence>
<evidence type="ECO:0000313" key="4">
    <source>
        <dbReference type="Proteomes" id="UP000825228"/>
    </source>
</evidence>
<dbReference type="PANTHER" id="PTHR30006:SF2">
    <property type="entry name" value="ABC TRANSPORTER SUBSTRATE-BINDING PROTEIN"/>
    <property type="match status" value="1"/>
</dbReference>
<feature type="region of interest" description="Disordered" evidence="2">
    <location>
        <begin position="1"/>
        <end position="26"/>
    </location>
</feature>
<accession>A0ABS7P084</accession>
<comment type="caution">
    <text evidence="3">The sequence shown here is derived from an EMBL/GenBank/DDBJ whole genome shotgun (WGS) entry which is preliminary data.</text>
</comment>
<dbReference type="SUPFAM" id="SSF53850">
    <property type="entry name" value="Periplasmic binding protein-like II"/>
    <property type="match status" value="1"/>
</dbReference>
<dbReference type="Proteomes" id="UP000825228">
    <property type="component" value="Unassembled WGS sequence"/>
</dbReference>
<feature type="compositionally biased region" description="Polar residues" evidence="2">
    <location>
        <begin position="7"/>
        <end position="17"/>
    </location>
</feature>
<dbReference type="Pfam" id="PF13416">
    <property type="entry name" value="SBP_bac_8"/>
    <property type="match status" value="1"/>
</dbReference>
<sequence>MRDPNHSVGTPTTTSKGRTVSAPRRVARRRTTRLAGILAVATALVVSTVACGQEGGGKDEQARELLPPSEVDTSNGLVIDGELVADKELWEAAQGQVVKLYSGTGKEAEDLTAARFKQETGLDIELTRLPTNKLAERVLSEQGAGKLGADIARVTDPRVAREFSEQGVFVPYTTPFDRLLREQNTGVRDTYLNCYYFVNAMGYNDAIIEEDQPTQWEDLVDPKYAGKLGVVAVTTGGTLNALAHFQISTLGREFLEQQGRQNPRIFDSTSTEVDALARGEISVASLSFNNAFAAELAGAPLELVIPDKGVSASENLMGMTANGLQNPAAQVFMNWTMSKSGQSFAAAQGFVPARTDMEPVKAGGKYQLPQADSPQFHLFSEEDYEKYAARDEEWWKQAFDYMG</sequence>